<keyword evidence="2" id="KW-1185">Reference proteome</keyword>
<dbReference type="EMBL" id="CP045226">
    <property type="protein sequence ID" value="QFS48958.1"/>
    <property type="molecule type" value="Genomic_DNA"/>
</dbReference>
<evidence type="ECO:0000313" key="2">
    <source>
        <dbReference type="Proteomes" id="UP000326678"/>
    </source>
</evidence>
<dbReference type="AlphaFoldDB" id="A0A5P8W8A9"/>
<dbReference type="RefSeq" id="WP_152590403.1">
    <property type="nucleotide sequence ID" value="NZ_CP045226.1"/>
</dbReference>
<evidence type="ECO:0000313" key="1">
    <source>
        <dbReference type="EMBL" id="QFS48958.1"/>
    </source>
</evidence>
<reference evidence="1 2" key="1">
    <citation type="submission" date="2019-10" db="EMBL/GenBank/DDBJ databases">
        <title>Genomic and transcriptomic insights into the perfect genentic adaptation of a filamentous nitrogen-fixing cyanobacterium to rice fields.</title>
        <authorList>
            <person name="Chen Z."/>
        </authorList>
    </citation>
    <scope>NUCLEOTIDE SEQUENCE [LARGE SCALE GENOMIC DNA]</scope>
    <source>
        <strain evidence="1">CCNUC1</strain>
    </source>
</reference>
<proteinExistence type="predicted"/>
<dbReference type="Proteomes" id="UP000326678">
    <property type="component" value="Chromosome Gxm1"/>
</dbReference>
<name>A0A5P8W8A9_9NOSO</name>
<protein>
    <submittedName>
        <fullName evidence="1">Uncharacterized protein</fullName>
    </submittedName>
</protein>
<gene>
    <name evidence="1" type="ORF">GXM_06452</name>
</gene>
<dbReference type="KEGG" id="nsh:GXM_06452"/>
<accession>A0A5P8W8A9</accession>
<sequence>MITQEVFDNQTLAQSEFEEYVEELADAVAPEIEIDSVPDDLGEMYRVWYGSQLLGTFYQNFEGKWVAQPCNRDERPCCNTPELAQIFIVAVNGLLVADVA</sequence>
<organism evidence="1 2">
    <name type="scientific">Nostoc sphaeroides CCNUC1</name>
    <dbReference type="NCBI Taxonomy" id="2653204"/>
    <lineage>
        <taxon>Bacteria</taxon>
        <taxon>Bacillati</taxon>
        <taxon>Cyanobacteriota</taxon>
        <taxon>Cyanophyceae</taxon>
        <taxon>Nostocales</taxon>
        <taxon>Nostocaceae</taxon>
        <taxon>Nostoc</taxon>
    </lineage>
</organism>